<dbReference type="InterPro" id="IPR044668">
    <property type="entry name" value="PuuD-like"/>
</dbReference>
<keyword evidence="1" id="KW-0315">Glutamine amidotransferase</keyword>
<keyword evidence="1" id="KW-0808">Transferase</keyword>
<dbReference type="GO" id="GO:0033969">
    <property type="term" value="F:gamma-glutamyl-gamma-aminobutyrate hydrolase activity"/>
    <property type="evidence" value="ECO:0007669"/>
    <property type="project" value="TreeGrafter"/>
</dbReference>
<dbReference type="RefSeq" id="WP_184011126.1">
    <property type="nucleotide sequence ID" value="NZ_JACIJS010000005.1"/>
</dbReference>
<dbReference type="GO" id="GO:0016740">
    <property type="term" value="F:transferase activity"/>
    <property type="evidence" value="ECO:0007669"/>
    <property type="project" value="UniProtKB-KW"/>
</dbReference>
<dbReference type="CDD" id="cd01745">
    <property type="entry name" value="GATase1_2"/>
    <property type="match status" value="1"/>
</dbReference>
<gene>
    <name evidence="1" type="ORF">FHS89_001989</name>
</gene>
<comment type="caution">
    <text evidence="1">The sequence shown here is derived from an EMBL/GenBank/DDBJ whole genome shotgun (WGS) entry which is preliminary data.</text>
</comment>
<dbReference type="GO" id="GO:0005829">
    <property type="term" value="C:cytosol"/>
    <property type="evidence" value="ECO:0007669"/>
    <property type="project" value="TreeGrafter"/>
</dbReference>
<protein>
    <submittedName>
        <fullName evidence="1">Putative glutamine amidotransferase</fullName>
    </submittedName>
</protein>
<dbReference type="Pfam" id="PF07722">
    <property type="entry name" value="Peptidase_C26"/>
    <property type="match status" value="1"/>
</dbReference>
<dbReference type="PANTHER" id="PTHR43235:SF1">
    <property type="entry name" value="GLUTAMINE AMIDOTRANSFERASE PB2B2.05-RELATED"/>
    <property type="match status" value="1"/>
</dbReference>
<dbReference type="InterPro" id="IPR029062">
    <property type="entry name" value="Class_I_gatase-like"/>
</dbReference>
<dbReference type="Gene3D" id="3.40.50.880">
    <property type="match status" value="1"/>
</dbReference>
<reference evidence="1 2" key="1">
    <citation type="submission" date="2020-08" db="EMBL/GenBank/DDBJ databases">
        <title>Genomic Encyclopedia of Type Strains, Phase IV (KMG-IV): sequencing the most valuable type-strain genomes for metagenomic binning, comparative biology and taxonomic classification.</title>
        <authorList>
            <person name="Goeker M."/>
        </authorList>
    </citation>
    <scope>NUCLEOTIDE SEQUENCE [LARGE SCALE GENOMIC DNA]</scope>
    <source>
        <strain evidence="1 2">DSM 103377</strain>
    </source>
</reference>
<dbReference type="PANTHER" id="PTHR43235">
    <property type="entry name" value="GLUTAMINE AMIDOTRANSFERASE PB2B2.05-RELATED"/>
    <property type="match status" value="1"/>
</dbReference>
<dbReference type="AlphaFoldDB" id="A0A840WLN8"/>
<dbReference type="GO" id="GO:0006598">
    <property type="term" value="P:polyamine catabolic process"/>
    <property type="evidence" value="ECO:0007669"/>
    <property type="project" value="TreeGrafter"/>
</dbReference>
<dbReference type="InterPro" id="IPR011697">
    <property type="entry name" value="Peptidase_C26"/>
</dbReference>
<evidence type="ECO:0000313" key="2">
    <source>
        <dbReference type="Proteomes" id="UP000553766"/>
    </source>
</evidence>
<dbReference type="EMBL" id="JACIJS010000005">
    <property type="protein sequence ID" value="MBB5515969.1"/>
    <property type="molecule type" value="Genomic_DNA"/>
</dbReference>
<accession>A0A840WLN8</accession>
<evidence type="ECO:0000313" key="1">
    <source>
        <dbReference type="EMBL" id="MBB5515969.1"/>
    </source>
</evidence>
<dbReference type="Proteomes" id="UP000553766">
    <property type="component" value="Unassembled WGS sequence"/>
</dbReference>
<keyword evidence="2" id="KW-1185">Reference proteome</keyword>
<name>A0A840WLN8_9RHOB</name>
<proteinExistence type="predicted"/>
<organism evidence="1 2">
    <name type="scientific">Rubricella aquisinus</name>
    <dbReference type="NCBI Taxonomy" id="2028108"/>
    <lineage>
        <taxon>Bacteria</taxon>
        <taxon>Pseudomonadati</taxon>
        <taxon>Pseudomonadota</taxon>
        <taxon>Alphaproteobacteria</taxon>
        <taxon>Rhodobacterales</taxon>
        <taxon>Paracoccaceae</taxon>
        <taxon>Rubricella</taxon>
    </lineage>
</organism>
<dbReference type="PROSITE" id="PS51273">
    <property type="entry name" value="GATASE_TYPE_1"/>
    <property type="match status" value="1"/>
</dbReference>
<dbReference type="SUPFAM" id="SSF52317">
    <property type="entry name" value="Class I glutamine amidotransferase-like"/>
    <property type="match status" value="1"/>
</dbReference>
<sequence length="239" mass="26501">MTRPIIGVTTSKRSGWRIFPLMWLAVFLAGGRAVRWVTGRDADITKVDGVIVGGGDDISPDLYGGDIVAKARLDQDRDALEKRLVLEAFAIGKPVFGICRGAQMINVALGGNLNQNAYETYGNRERPWTILPLKQVDLVEDSRIACIAGPQEMEVNSLHSQSVEDLGEGLHAVGHDQEGMIQAVERRRDPFLMGVQWHPEHLLYARRQRALFRAVVDAARAYRDNQNQMDAVDRGIADA</sequence>